<sequence length="435" mass="45675">MSFLRAGAIYAVANVASAAVPFMLLPFLTRLLTPAQYGQVVSFSLLVTLCMTVAGLNAHAAIGVMWFRRSPEQVPSITATALAIAVVSTIAVAILLMAGVYSFPSMMPSITPGWAAAAALTAGSNVILQCRLVLLQGKNLPMSNAVLQISASILNVTLSMLAVIVLNLGSAGRNGGIVLAAMIMACAATILFMRSRELEWSPTREQVKTFISFGSPLILHSFAGVLISTADRWTIGLKLGAYELGVYGAGAQLGMVMAILADAFVKAYGPWLYARLKADTDTDKLRAIGAIYVAAPALVCVASGIGVVLYLISGILLGAKYQAAATVLPWFMLGGALNGVYMCTSVLFFFSGRTGVLASISMSSALCGTVGTWMLVANIGINGAAMGYAFTQGLLALFTTLVAINIFDLPWGRPRHAIAVWMRTIRRPPQPAVAP</sequence>
<feature type="transmembrane region" description="Helical" evidence="6">
    <location>
        <begin position="146"/>
        <end position="169"/>
    </location>
</feature>
<keyword evidence="8" id="KW-1185">Reference proteome</keyword>
<evidence type="ECO:0000256" key="4">
    <source>
        <dbReference type="ARBA" id="ARBA00022989"/>
    </source>
</evidence>
<reference evidence="7 8" key="1">
    <citation type="submission" date="2024-05" db="EMBL/GenBank/DDBJ databases">
        <authorList>
            <person name="De Oliveira J.P."/>
            <person name="Noriler S.A."/>
            <person name="De Oliveira A.G."/>
            <person name="Sipoli D.S."/>
        </authorList>
    </citation>
    <scope>NUCLEOTIDE SEQUENCE [LARGE SCALE GENOMIC DNA]</scope>
    <source>
        <strain evidence="7 8">LABIM189</strain>
    </source>
</reference>
<evidence type="ECO:0000256" key="5">
    <source>
        <dbReference type="ARBA" id="ARBA00023136"/>
    </source>
</evidence>
<dbReference type="PANTHER" id="PTHR30250:SF11">
    <property type="entry name" value="O-ANTIGEN TRANSPORTER-RELATED"/>
    <property type="match status" value="1"/>
</dbReference>
<feature type="transmembrane region" description="Helical" evidence="6">
    <location>
        <begin position="328"/>
        <end position="350"/>
    </location>
</feature>
<keyword evidence="5 6" id="KW-0472">Membrane</keyword>
<comment type="caution">
    <text evidence="7">The sequence shown here is derived from an EMBL/GenBank/DDBJ whole genome shotgun (WGS) entry which is preliminary data.</text>
</comment>
<feature type="transmembrane region" description="Helical" evidence="6">
    <location>
        <begin position="7"/>
        <end position="28"/>
    </location>
</feature>
<feature type="transmembrane region" description="Helical" evidence="6">
    <location>
        <begin position="357"/>
        <end position="381"/>
    </location>
</feature>
<evidence type="ECO:0000256" key="1">
    <source>
        <dbReference type="ARBA" id="ARBA00004651"/>
    </source>
</evidence>
<keyword evidence="2" id="KW-1003">Cell membrane</keyword>
<feature type="transmembrane region" description="Helical" evidence="6">
    <location>
        <begin position="387"/>
        <end position="407"/>
    </location>
</feature>
<feature type="transmembrane region" description="Helical" evidence="6">
    <location>
        <begin position="79"/>
        <end position="101"/>
    </location>
</feature>
<keyword evidence="4 6" id="KW-1133">Transmembrane helix</keyword>
<organism evidence="7 8">
    <name type="scientific">Chromobacterium vaccinii</name>
    <dbReference type="NCBI Taxonomy" id="1108595"/>
    <lineage>
        <taxon>Bacteria</taxon>
        <taxon>Pseudomonadati</taxon>
        <taxon>Pseudomonadota</taxon>
        <taxon>Betaproteobacteria</taxon>
        <taxon>Neisseriales</taxon>
        <taxon>Chromobacteriaceae</taxon>
        <taxon>Chromobacterium</taxon>
    </lineage>
</organism>
<evidence type="ECO:0000256" key="6">
    <source>
        <dbReference type="SAM" id="Phobius"/>
    </source>
</evidence>
<evidence type="ECO:0000313" key="8">
    <source>
        <dbReference type="Proteomes" id="UP001455709"/>
    </source>
</evidence>
<proteinExistence type="predicted"/>
<feature type="transmembrane region" description="Helical" evidence="6">
    <location>
        <begin position="247"/>
        <end position="269"/>
    </location>
</feature>
<dbReference type="InterPro" id="IPR002797">
    <property type="entry name" value="Polysacc_synth"/>
</dbReference>
<dbReference type="Pfam" id="PF01943">
    <property type="entry name" value="Polysacc_synt"/>
    <property type="match status" value="1"/>
</dbReference>
<feature type="transmembrane region" description="Helical" evidence="6">
    <location>
        <begin position="113"/>
        <end position="134"/>
    </location>
</feature>
<protein>
    <submittedName>
        <fullName evidence="7">Oligosaccharide flippase family protein</fullName>
    </submittedName>
</protein>
<dbReference type="RefSeq" id="WP_347370044.1">
    <property type="nucleotide sequence ID" value="NZ_JBDOJC010000001.1"/>
</dbReference>
<feature type="transmembrane region" description="Helical" evidence="6">
    <location>
        <begin position="175"/>
        <end position="195"/>
    </location>
</feature>
<evidence type="ECO:0000256" key="3">
    <source>
        <dbReference type="ARBA" id="ARBA00022692"/>
    </source>
</evidence>
<comment type="subcellular location">
    <subcellularLocation>
        <location evidence="1">Cell membrane</location>
        <topology evidence="1">Multi-pass membrane protein</topology>
    </subcellularLocation>
</comment>
<evidence type="ECO:0000313" key="7">
    <source>
        <dbReference type="EMBL" id="MEO2216588.1"/>
    </source>
</evidence>
<feature type="transmembrane region" description="Helical" evidence="6">
    <location>
        <begin position="290"/>
        <end position="316"/>
    </location>
</feature>
<feature type="transmembrane region" description="Helical" evidence="6">
    <location>
        <begin position="40"/>
        <end position="67"/>
    </location>
</feature>
<dbReference type="PANTHER" id="PTHR30250">
    <property type="entry name" value="PST FAMILY PREDICTED COLANIC ACID TRANSPORTER"/>
    <property type="match status" value="1"/>
</dbReference>
<feature type="transmembrane region" description="Helical" evidence="6">
    <location>
        <begin position="207"/>
        <end position="227"/>
    </location>
</feature>
<accession>A0ABV0FC16</accession>
<dbReference type="EMBL" id="JBDOJC010000001">
    <property type="protein sequence ID" value="MEO2216588.1"/>
    <property type="molecule type" value="Genomic_DNA"/>
</dbReference>
<keyword evidence="3 6" id="KW-0812">Transmembrane</keyword>
<dbReference type="InterPro" id="IPR050833">
    <property type="entry name" value="Poly_Biosynth_Transport"/>
</dbReference>
<name>A0ABV0FC16_9NEIS</name>
<gene>
    <name evidence="7" type="ORF">ABGV49_05900</name>
</gene>
<dbReference type="Proteomes" id="UP001455709">
    <property type="component" value="Unassembled WGS sequence"/>
</dbReference>
<evidence type="ECO:0000256" key="2">
    <source>
        <dbReference type="ARBA" id="ARBA00022475"/>
    </source>
</evidence>